<reference evidence="1 2" key="1">
    <citation type="journal article" date="2021" name="ACS Chem. Biol.">
        <title>Genomic-Led Discovery of a Novel Glycopeptide Antibiotic by Nonomuraea coxensis DSM 45129.</title>
        <authorList>
            <person name="Yushchuk O."/>
            <person name="Vior N.M."/>
            <person name="Andreo-Vidal A."/>
            <person name="Berini F."/>
            <person name="Ruckert C."/>
            <person name="Busche T."/>
            <person name="Binda E."/>
            <person name="Kalinowski J."/>
            <person name="Truman A.W."/>
            <person name="Marinelli F."/>
        </authorList>
    </citation>
    <scope>NUCLEOTIDE SEQUENCE [LARGE SCALE GENOMIC DNA]</scope>
    <source>
        <strain evidence="1 2">DSM 45129</strain>
    </source>
</reference>
<dbReference type="EMBL" id="CP068985">
    <property type="protein sequence ID" value="QYC44937.1"/>
    <property type="molecule type" value="Genomic_DNA"/>
</dbReference>
<sequence>MDAGRPKGDASDPPAWLFRFDYAAWLPGCSPERPDPDQSGWFTGDPEVWLAAKERWHAAARDWLAGRGLYMERHRQPDSRVREWCEFKRANPNLVIDGRDALRGIWRAQQDSLRIRMGWRPPSDQGGRKTAGEADFPVYGSGAFSIGEDV</sequence>
<gene>
    <name evidence="1" type="ORF">Nocox_36915</name>
</gene>
<organism evidence="1 2">
    <name type="scientific">Nonomuraea coxensis DSM 45129</name>
    <dbReference type="NCBI Taxonomy" id="1122611"/>
    <lineage>
        <taxon>Bacteria</taxon>
        <taxon>Bacillati</taxon>
        <taxon>Actinomycetota</taxon>
        <taxon>Actinomycetes</taxon>
        <taxon>Streptosporangiales</taxon>
        <taxon>Streptosporangiaceae</taxon>
        <taxon>Nonomuraea</taxon>
    </lineage>
</organism>
<evidence type="ECO:0000313" key="1">
    <source>
        <dbReference type="EMBL" id="QYC44937.1"/>
    </source>
</evidence>
<dbReference type="Proteomes" id="UP000824681">
    <property type="component" value="Chromosome"/>
</dbReference>
<accession>A0ABX8UE44</accession>
<proteinExistence type="predicted"/>
<protein>
    <submittedName>
        <fullName evidence="1">Uncharacterized protein</fullName>
    </submittedName>
</protein>
<keyword evidence="2" id="KW-1185">Reference proteome</keyword>
<evidence type="ECO:0000313" key="2">
    <source>
        <dbReference type="Proteomes" id="UP000824681"/>
    </source>
</evidence>
<name>A0ABX8UE44_9ACTN</name>